<accession>A0ABM3WVQ4</accession>
<reference evidence="10" key="1">
    <citation type="submission" date="2025-08" db="UniProtKB">
        <authorList>
            <consortium name="RefSeq"/>
        </authorList>
    </citation>
    <scope>IDENTIFICATION</scope>
</reference>
<keyword evidence="3 5" id="KW-0371">Homeobox</keyword>
<dbReference type="SMART" id="SM00389">
    <property type="entry name" value="HOX"/>
    <property type="match status" value="1"/>
</dbReference>
<proteinExistence type="predicted"/>
<keyword evidence="9" id="KW-1185">Reference proteome</keyword>
<dbReference type="SUPFAM" id="SSF46689">
    <property type="entry name" value="Homeodomain-like"/>
    <property type="match status" value="1"/>
</dbReference>
<feature type="DNA-binding region" description="Homeobox" evidence="5">
    <location>
        <begin position="11"/>
        <end position="70"/>
    </location>
</feature>
<evidence type="ECO:0000313" key="9">
    <source>
        <dbReference type="Proteomes" id="UP001652624"/>
    </source>
</evidence>
<evidence type="ECO:0000256" key="3">
    <source>
        <dbReference type="ARBA" id="ARBA00023155"/>
    </source>
</evidence>
<evidence type="ECO:0000256" key="2">
    <source>
        <dbReference type="ARBA" id="ARBA00023125"/>
    </source>
</evidence>
<dbReference type="Pfam" id="PF00046">
    <property type="entry name" value="Homeodomain"/>
    <property type="match status" value="1"/>
</dbReference>
<keyword evidence="4 5" id="KW-0539">Nucleus</keyword>
<dbReference type="InterPro" id="IPR009057">
    <property type="entry name" value="Homeodomain-like_sf"/>
</dbReference>
<evidence type="ECO:0000313" key="10">
    <source>
        <dbReference type="RefSeq" id="XP_060040655.1"/>
    </source>
</evidence>
<name>A0ABM3WVQ4_ERIEU</name>
<dbReference type="GeneID" id="132536594"/>
<keyword evidence="2 5" id="KW-0238">DNA-binding</keyword>
<comment type="subcellular location">
    <subcellularLocation>
        <location evidence="1 5 6">Nucleus</location>
    </subcellularLocation>
</comment>
<evidence type="ECO:0000259" key="8">
    <source>
        <dbReference type="PROSITE" id="PS50071"/>
    </source>
</evidence>
<evidence type="ECO:0000256" key="1">
    <source>
        <dbReference type="ARBA" id="ARBA00004123"/>
    </source>
</evidence>
<dbReference type="RefSeq" id="XP_060040655.1">
    <property type="nucleotide sequence ID" value="XM_060184672.1"/>
</dbReference>
<organism evidence="9 10">
    <name type="scientific">Erinaceus europaeus</name>
    <name type="common">Western European hedgehog</name>
    <dbReference type="NCBI Taxonomy" id="9365"/>
    <lineage>
        <taxon>Eukaryota</taxon>
        <taxon>Metazoa</taxon>
        <taxon>Chordata</taxon>
        <taxon>Craniata</taxon>
        <taxon>Vertebrata</taxon>
        <taxon>Euteleostomi</taxon>
        <taxon>Mammalia</taxon>
        <taxon>Eutheria</taxon>
        <taxon>Laurasiatheria</taxon>
        <taxon>Eulipotyphla</taxon>
        <taxon>Erinaceidae</taxon>
        <taxon>Erinaceinae</taxon>
        <taxon>Erinaceus</taxon>
    </lineage>
</organism>
<feature type="domain" description="Homeobox" evidence="8">
    <location>
        <begin position="9"/>
        <end position="69"/>
    </location>
</feature>
<feature type="compositionally biased region" description="Pro residues" evidence="7">
    <location>
        <begin position="91"/>
        <end position="101"/>
    </location>
</feature>
<dbReference type="InterPro" id="IPR001356">
    <property type="entry name" value="HD"/>
</dbReference>
<evidence type="ECO:0000256" key="7">
    <source>
        <dbReference type="SAM" id="MobiDB-lite"/>
    </source>
</evidence>
<dbReference type="Gene3D" id="1.10.10.60">
    <property type="entry name" value="Homeodomain-like"/>
    <property type="match status" value="1"/>
</dbReference>
<evidence type="ECO:0000256" key="4">
    <source>
        <dbReference type="ARBA" id="ARBA00023242"/>
    </source>
</evidence>
<gene>
    <name evidence="10" type="primary">LOC132536594</name>
</gene>
<feature type="region of interest" description="Disordered" evidence="7">
    <location>
        <begin position="62"/>
        <end position="163"/>
    </location>
</feature>
<dbReference type="Proteomes" id="UP001652624">
    <property type="component" value="Unplaced"/>
</dbReference>
<feature type="compositionally biased region" description="Pro residues" evidence="7">
    <location>
        <begin position="109"/>
        <end position="118"/>
    </location>
</feature>
<evidence type="ECO:0000256" key="5">
    <source>
        <dbReference type="PROSITE-ProRule" id="PRU00108"/>
    </source>
</evidence>
<dbReference type="PANTHER" id="PTHR45793">
    <property type="entry name" value="HOMEOBOX PROTEIN"/>
    <property type="match status" value="1"/>
</dbReference>
<sequence length="212" mass="23272">MSPEGSLHGTRRRQRTVFTKKQLQELRRCLEQDQYPSARERQALAHKLNLGEYSVKIWFKNQRARHSRANSRTPGQLPEVQDSQPICLPSAPTPEGLPSPGSPAICSPSPMPPAPAPEGPARTARPGPRSAGAPAWEPASSGPERSEEPTVPTPGLTVDPMDFGLSPEHLSLFQNSWSWTNGRHPRTGTLINPMTAAPVPLNKRPRPKNKLK</sequence>
<feature type="compositionally biased region" description="Low complexity" evidence="7">
    <location>
        <begin position="119"/>
        <end position="135"/>
    </location>
</feature>
<feature type="region of interest" description="Disordered" evidence="7">
    <location>
        <begin position="184"/>
        <end position="212"/>
    </location>
</feature>
<dbReference type="PROSITE" id="PS50071">
    <property type="entry name" value="HOMEOBOX_2"/>
    <property type="match status" value="1"/>
</dbReference>
<dbReference type="PANTHER" id="PTHR45793:SF12">
    <property type="entry name" value="TETRAPEPTIDE REPEAT HOMEOBOX 1"/>
    <property type="match status" value="1"/>
</dbReference>
<dbReference type="CDD" id="cd00086">
    <property type="entry name" value="homeodomain"/>
    <property type="match status" value="1"/>
</dbReference>
<protein>
    <submittedName>
        <fullName evidence="10">Paired mesoderm homeobox protein 2-like</fullName>
    </submittedName>
</protein>
<evidence type="ECO:0000256" key="6">
    <source>
        <dbReference type="RuleBase" id="RU000682"/>
    </source>
</evidence>
<feature type="compositionally biased region" description="Basic residues" evidence="7">
    <location>
        <begin position="203"/>
        <end position="212"/>
    </location>
</feature>